<name>A0ABV0XXX4_9TELE</name>
<dbReference type="EMBL" id="JAHRIP010018733">
    <property type="protein sequence ID" value="MEQ2286203.1"/>
    <property type="molecule type" value="Genomic_DNA"/>
</dbReference>
<gene>
    <name evidence="2" type="ORF">AMECASPLE_039859</name>
</gene>
<protein>
    <submittedName>
        <fullName evidence="2">Uncharacterized protein</fullName>
    </submittedName>
</protein>
<reference evidence="2 3" key="1">
    <citation type="submission" date="2021-06" db="EMBL/GenBank/DDBJ databases">
        <authorList>
            <person name="Palmer J.M."/>
        </authorList>
    </citation>
    <scope>NUCLEOTIDE SEQUENCE [LARGE SCALE GENOMIC DNA]</scope>
    <source>
        <strain evidence="2 3">AS_MEX2019</strain>
        <tissue evidence="2">Muscle</tissue>
    </source>
</reference>
<accession>A0ABV0XXX4</accession>
<comment type="caution">
    <text evidence="2">The sequence shown here is derived from an EMBL/GenBank/DDBJ whole genome shotgun (WGS) entry which is preliminary data.</text>
</comment>
<feature type="region of interest" description="Disordered" evidence="1">
    <location>
        <begin position="149"/>
        <end position="184"/>
    </location>
</feature>
<evidence type="ECO:0000256" key="1">
    <source>
        <dbReference type="SAM" id="MobiDB-lite"/>
    </source>
</evidence>
<dbReference type="Proteomes" id="UP001469553">
    <property type="component" value="Unassembled WGS sequence"/>
</dbReference>
<sequence length="197" mass="19868">PDSRPDTPQPGMTPDPKSASTPSTRRRGRRKRDAPAQVIGGPGNTPAHATEGPADASAPAHVTEGLGDASAPAHTTEGPSDASAPVHVNEGPADASAPVPSLQGFSEELVLVLTSEPCDKGFKEEAPLNPVPEGFKECFVLVLTFEPRDVGSPGSASASEGSPGSASASEGSPGSTPPEFHRVSVGSSTFLASWSPA</sequence>
<evidence type="ECO:0000313" key="2">
    <source>
        <dbReference type="EMBL" id="MEQ2286203.1"/>
    </source>
</evidence>
<evidence type="ECO:0000313" key="3">
    <source>
        <dbReference type="Proteomes" id="UP001469553"/>
    </source>
</evidence>
<organism evidence="2 3">
    <name type="scientific">Ameca splendens</name>
    <dbReference type="NCBI Taxonomy" id="208324"/>
    <lineage>
        <taxon>Eukaryota</taxon>
        <taxon>Metazoa</taxon>
        <taxon>Chordata</taxon>
        <taxon>Craniata</taxon>
        <taxon>Vertebrata</taxon>
        <taxon>Euteleostomi</taxon>
        <taxon>Actinopterygii</taxon>
        <taxon>Neopterygii</taxon>
        <taxon>Teleostei</taxon>
        <taxon>Neoteleostei</taxon>
        <taxon>Acanthomorphata</taxon>
        <taxon>Ovalentaria</taxon>
        <taxon>Atherinomorphae</taxon>
        <taxon>Cyprinodontiformes</taxon>
        <taxon>Goodeidae</taxon>
        <taxon>Ameca</taxon>
    </lineage>
</organism>
<feature type="region of interest" description="Disordered" evidence="1">
    <location>
        <begin position="1"/>
        <end position="101"/>
    </location>
</feature>
<feature type="non-terminal residue" evidence="2">
    <location>
        <position position="1"/>
    </location>
</feature>
<feature type="compositionally biased region" description="Low complexity" evidence="1">
    <location>
        <begin position="151"/>
        <end position="178"/>
    </location>
</feature>
<keyword evidence="3" id="KW-1185">Reference proteome</keyword>
<proteinExistence type="predicted"/>